<gene>
    <name evidence="1" type="ORF">SAMN05877842_11514</name>
</gene>
<evidence type="ECO:0000313" key="1">
    <source>
        <dbReference type="EMBL" id="SOC43215.1"/>
    </source>
</evidence>
<protein>
    <submittedName>
        <fullName evidence="1">Uncharacterized protein</fullName>
    </submittedName>
</protein>
<dbReference type="RefSeq" id="WP_170949528.1">
    <property type="nucleotide sequence ID" value="NZ_OBQC01000015.1"/>
</dbReference>
<name>A0A285UMS6_9BACL</name>
<dbReference type="EMBL" id="OBQC01000015">
    <property type="protein sequence ID" value="SOC43215.1"/>
    <property type="molecule type" value="Genomic_DNA"/>
</dbReference>
<dbReference type="AlphaFoldDB" id="A0A285UMS6"/>
<sequence>MKRINKKLLLIVVIIILVIAGLLDLKFEGLFYQMLPESVQSMISNIFNG</sequence>
<dbReference type="Proteomes" id="UP000219252">
    <property type="component" value="Unassembled WGS sequence"/>
</dbReference>
<accession>A0A285UMS6</accession>
<reference evidence="2" key="1">
    <citation type="submission" date="2017-08" db="EMBL/GenBank/DDBJ databases">
        <authorList>
            <person name="Varghese N."/>
            <person name="Submissions S."/>
        </authorList>
    </citation>
    <scope>NUCLEOTIDE SEQUENCE [LARGE SCALE GENOMIC DNA]</scope>
    <source>
        <strain evidence="2">JC23</strain>
    </source>
</reference>
<organism evidence="1 2">
    <name type="scientific">Ureibacillus acetophenoni</name>
    <dbReference type="NCBI Taxonomy" id="614649"/>
    <lineage>
        <taxon>Bacteria</taxon>
        <taxon>Bacillati</taxon>
        <taxon>Bacillota</taxon>
        <taxon>Bacilli</taxon>
        <taxon>Bacillales</taxon>
        <taxon>Caryophanaceae</taxon>
        <taxon>Ureibacillus</taxon>
    </lineage>
</organism>
<evidence type="ECO:0000313" key="2">
    <source>
        <dbReference type="Proteomes" id="UP000219252"/>
    </source>
</evidence>
<proteinExistence type="predicted"/>
<keyword evidence="2" id="KW-1185">Reference proteome</keyword>